<name>A0ABU7EIE4_9TELE</name>
<feature type="region of interest" description="Disordered" evidence="1">
    <location>
        <begin position="45"/>
        <end position="67"/>
    </location>
</feature>
<sequence>MGDFKCRALRDDWLRITADLMLIGWSGDARRSHWTKLEHMDRKWAERRGEEDMQQRSQGRMSNPGQLRRGLTASVYGVHALSIHYAPHLHL</sequence>
<evidence type="ECO:0000256" key="1">
    <source>
        <dbReference type="SAM" id="MobiDB-lite"/>
    </source>
</evidence>
<feature type="compositionally biased region" description="Basic and acidic residues" evidence="1">
    <location>
        <begin position="45"/>
        <end position="54"/>
    </location>
</feature>
<dbReference type="Proteomes" id="UP001352852">
    <property type="component" value="Unassembled WGS sequence"/>
</dbReference>
<evidence type="ECO:0000313" key="2">
    <source>
        <dbReference type="EMBL" id="MED6286970.1"/>
    </source>
</evidence>
<protein>
    <submittedName>
        <fullName evidence="2">Uncharacterized protein</fullName>
    </submittedName>
</protein>
<evidence type="ECO:0000313" key="3">
    <source>
        <dbReference type="Proteomes" id="UP001352852"/>
    </source>
</evidence>
<proteinExistence type="predicted"/>
<reference evidence="2 3" key="1">
    <citation type="submission" date="2021-06" db="EMBL/GenBank/DDBJ databases">
        <authorList>
            <person name="Palmer J.M."/>
        </authorList>
    </citation>
    <scope>NUCLEOTIDE SEQUENCE [LARGE SCALE GENOMIC DNA]</scope>
    <source>
        <strain evidence="2 3">CL_MEX2019</strain>
        <tissue evidence="2">Muscle</tissue>
    </source>
</reference>
<dbReference type="EMBL" id="JAHUTJ010058161">
    <property type="protein sequence ID" value="MED6286970.1"/>
    <property type="molecule type" value="Genomic_DNA"/>
</dbReference>
<feature type="compositionally biased region" description="Polar residues" evidence="1">
    <location>
        <begin position="55"/>
        <end position="65"/>
    </location>
</feature>
<comment type="caution">
    <text evidence="2">The sequence shown here is derived from an EMBL/GenBank/DDBJ whole genome shotgun (WGS) entry which is preliminary data.</text>
</comment>
<accession>A0ABU7EIE4</accession>
<organism evidence="2 3">
    <name type="scientific">Characodon lateralis</name>
    <dbReference type="NCBI Taxonomy" id="208331"/>
    <lineage>
        <taxon>Eukaryota</taxon>
        <taxon>Metazoa</taxon>
        <taxon>Chordata</taxon>
        <taxon>Craniata</taxon>
        <taxon>Vertebrata</taxon>
        <taxon>Euteleostomi</taxon>
        <taxon>Actinopterygii</taxon>
        <taxon>Neopterygii</taxon>
        <taxon>Teleostei</taxon>
        <taxon>Neoteleostei</taxon>
        <taxon>Acanthomorphata</taxon>
        <taxon>Ovalentaria</taxon>
        <taxon>Atherinomorphae</taxon>
        <taxon>Cyprinodontiformes</taxon>
        <taxon>Goodeidae</taxon>
        <taxon>Characodon</taxon>
    </lineage>
</organism>
<gene>
    <name evidence="2" type="ORF">CHARACLAT_011631</name>
</gene>
<keyword evidence="3" id="KW-1185">Reference proteome</keyword>